<reference evidence="6" key="3">
    <citation type="submission" date="2025-09" db="UniProtKB">
        <authorList>
            <consortium name="Ensembl"/>
        </authorList>
    </citation>
    <scope>IDENTIFICATION</scope>
</reference>
<dbReference type="GO" id="GO:0050290">
    <property type="term" value="F:sphingomyelin phosphodiesterase D activity"/>
    <property type="evidence" value="ECO:0007669"/>
    <property type="project" value="InterPro"/>
</dbReference>
<dbReference type="GeneTree" id="ENSGT00390000006044"/>
<evidence type="ECO:0000313" key="7">
    <source>
        <dbReference type="Proteomes" id="UP000694395"/>
    </source>
</evidence>
<keyword evidence="7" id="KW-1185">Reference proteome</keyword>
<keyword evidence="3 5" id="KW-1133">Transmembrane helix</keyword>
<dbReference type="Ensembl" id="ENSOMYT00000067260.2">
    <property type="protein sequence ID" value="ENSOMYP00000061762.2"/>
    <property type="gene ID" value="ENSOMYG00000028516.2"/>
</dbReference>
<evidence type="ECO:0000256" key="1">
    <source>
        <dbReference type="ARBA" id="ARBA00004167"/>
    </source>
</evidence>
<evidence type="ECO:0000256" key="2">
    <source>
        <dbReference type="ARBA" id="ARBA00022692"/>
    </source>
</evidence>
<dbReference type="GO" id="GO:0016020">
    <property type="term" value="C:membrane"/>
    <property type="evidence" value="ECO:0007669"/>
    <property type="project" value="UniProtKB-SubCell"/>
</dbReference>
<dbReference type="GO" id="GO:0046475">
    <property type="term" value="P:glycerophospholipid catabolic process"/>
    <property type="evidence" value="ECO:0007669"/>
    <property type="project" value="TreeGrafter"/>
</dbReference>
<dbReference type="InterPro" id="IPR024129">
    <property type="entry name" value="Sphingomy_SMPD4"/>
</dbReference>
<reference evidence="6" key="2">
    <citation type="submission" date="2025-08" db="UniProtKB">
        <authorList>
            <consortium name="Ensembl"/>
        </authorList>
    </citation>
    <scope>IDENTIFICATION</scope>
</reference>
<dbReference type="GO" id="GO:0046513">
    <property type="term" value="P:ceramide biosynthetic process"/>
    <property type="evidence" value="ECO:0007669"/>
    <property type="project" value="TreeGrafter"/>
</dbReference>
<comment type="subcellular location">
    <subcellularLocation>
        <location evidence="1">Membrane</location>
        <topology evidence="1">Single-pass membrane protein</topology>
    </subcellularLocation>
</comment>
<keyword evidence="2 5" id="KW-0812">Transmembrane</keyword>
<organism evidence="6 7">
    <name type="scientific">Oncorhynchus mykiss</name>
    <name type="common">Rainbow trout</name>
    <name type="synonym">Salmo gairdneri</name>
    <dbReference type="NCBI Taxonomy" id="8022"/>
    <lineage>
        <taxon>Eukaryota</taxon>
        <taxon>Metazoa</taxon>
        <taxon>Chordata</taxon>
        <taxon>Craniata</taxon>
        <taxon>Vertebrata</taxon>
        <taxon>Euteleostomi</taxon>
        <taxon>Actinopterygii</taxon>
        <taxon>Neopterygii</taxon>
        <taxon>Teleostei</taxon>
        <taxon>Protacanthopterygii</taxon>
        <taxon>Salmoniformes</taxon>
        <taxon>Salmonidae</taxon>
        <taxon>Salmoninae</taxon>
        <taxon>Oncorhynchus</taxon>
    </lineage>
</organism>
<feature type="transmembrane region" description="Helical" evidence="5">
    <location>
        <begin position="738"/>
        <end position="757"/>
    </location>
</feature>
<protein>
    <submittedName>
        <fullName evidence="6">Sphingomyelin phosphodiesterase 4</fullName>
    </submittedName>
</protein>
<dbReference type="PANTHER" id="PTHR12988:SF6">
    <property type="entry name" value="SPHINGOMYELIN PHOSPHODIESTERASE 4"/>
    <property type="match status" value="1"/>
</dbReference>
<dbReference type="GO" id="GO:0006685">
    <property type="term" value="P:sphingomyelin catabolic process"/>
    <property type="evidence" value="ECO:0007669"/>
    <property type="project" value="TreeGrafter"/>
</dbReference>
<accession>A0A8C7S622</accession>
<dbReference type="Proteomes" id="UP000694395">
    <property type="component" value="Chromosome 5"/>
</dbReference>
<name>A0A8C7S622_ONCMY</name>
<keyword evidence="4 5" id="KW-0472">Membrane</keyword>
<evidence type="ECO:0000256" key="5">
    <source>
        <dbReference type="SAM" id="Phobius"/>
    </source>
</evidence>
<evidence type="ECO:0000256" key="4">
    <source>
        <dbReference type="ARBA" id="ARBA00023136"/>
    </source>
</evidence>
<evidence type="ECO:0000256" key="3">
    <source>
        <dbReference type="ARBA" id="ARBA00022989"/>
    </source>
</evidence>
<dbReference type="PANTHER" id="PTHR12988">
    <property type="entry name" value="SPHINGOMYELIN PHOSPHODIESTERASE 4"/>
    <property type="match status" value="1"/>
</dbReference>
<evidence type="ECO:0000313" key="6">
    <source>
        <dbReference type="Ensembl" id="ENSOMYP00000061762.2"/>
    </source>
</evidence>
<sequence>MAAPAMQQPSYLLANLKMDSTTKPFLQCCQELVKVIDDYPAKELHLIFPWLVESVFGSLDGVIVGWNLGFLQACSNQYNIVMDFLNPRYGPMMKLVYKLQAEEYKYEIPVSFLPNYSLGQHVSSLDSAYFVLVDTYLKYFLPTEGSVPPSPFIYKRGSVSPPAPRAPSVPFAGYGIHSASLLKRHISHQPSVTADPAAQEIWRSEALLQVFVEMWLHHYSLEMYQKLQSPQVKLALLQYRLSMSSMLCQPLTPPGSGTLHTYQPFTPTEEHVLVVRLLVKHLHAFSCSLKPEQVSSSAHSHTSPLEELKRVVVHRFVQQKLYVFLQHCFGHWPLDASFRVVLETWLSYIQPWRYTGEKTNPQTDQNKGVPEKWLNKCVCSENLLMYTKLFQGFLNRVVRTDLVNVKNALMVFRVAKVFAQPNLSEMIQKGEQLFLEPEHVLHHRQHRCFLSPGHGGSFLSARQPVVTDRVFRVKSHVYGLEGQDCQYKQMFGMELRGTVLKLIQIIDQARQTAKKMSDQSAEVAANNSFMSWFGMGSPDLNYTFNGGEVDDTGACVKTHEFLERSLDYLCQIFRLNAGQLSQLMATLGSGQDDGNSKQLPDCVQGENGLILTDLGRMQVINGLRRFEIEYQGDPELQPIRSYENAILVRLFFKISSLVNERFGGHMDALCSRPDFLGQLGRHYLASPEAAADGRCRSPETRLTAERYRRPRLSLRMLASYRTLLMLLLLYLFGALFSLGPMSSTLLILTGGFLYGLLRKCRFLPK</sequence>
<dbReference type="AlphaFoldDB" id="A0A8C7S622"/>
<dbReference type="Pfam" id="PF14724">
    <property type="entry name" value="mit_SMPDase"/>
    <property type="match status" value="2"/>
</dbReference>
<reference evidence="6" key="1">
    <citation type="submission" date="2020-07" db="EMBL/GenBank/DDBJ databases">
        <title>A long reads based de novo assembly of the rainbow trout Arlee double haploid line genome.</title>
        <authorList>
            <person name="Gao G."/>
            <person name="Palti Y."/>
        </authorList>
    </citation>
    <scope>NUCLEOTIDE SEQUENCE [LARGE SCALE GENOMIC DNA]</scope>
</reference>
<proteinExistence type="predicted"/>